<dbReference type="AlphaFoldDB" id="A0A2I0CMN5"/>
<dbReference type="SUPFAM" id="SSF47413">
    <property type="entry name" value="lambda repressor-like DNA-binding domains"/>
    <property type="match status" value="1"/>
</dbReference>
<evidence type="ECO:0000313" key="2">
    <source>
        <dbReference type="Proteomes" id="UP000242861"/>
    </source>
</evidence>
<comment type="caution">
    <text evidence="1">The sequence shown here is derived from an EMBL/GenBank/DDBJ whole genome shotgun (WGS) entry which is preliminary data.</text>
</comment>
<dbReference type="GO" id="GO:0003677">
    <property type="term" value="F:DNA binding"/>
    <property type="evidence" value="ECO:0007669"/>
    <property type="project" value="InterPro"/>
</dbReference>
<proteinExistence type="predicted"/>
<accession>A0A2I0CMN5</accession>
<gene>
    <name evidence="1" type="ORF">CW360_14095</name>
</gene>
<dbReference type="Gene3D" id="1.10.260.40">
    <property type="entry name" value="lambda repressor-like DNA-binding domains"/>
    <property type="match status" value="1"/>
</dbReference>
<organism evidence="1 2">
    <name type="scientific">Pseudomonas fluvialis</name>
    <dbReference type="NCBI Taxonomy" id="1793966"/>
    <lineage>
        <taxon>Bacteria</taxon>
        <taxon>Pseudomonadati</taxon>
        <taxon>Pseudomonadota</taxon>
        <taxon>Gammaproteobacteria</taxon>
        <taxon>Pseudomonadales</taxon>
        <taxon>Pseudomonadaceae</taxon>
        <taxon>Pseudomonas</taxon>
    </lineage>
</organism>
<dbReference type="CDD" id="cd00093">
    <property type="entry name" value="HTH_XRE"/>
    <property type="match status" value="1"/>
</dbReference>
<evidence type="ECO:0008006" key="3">
    <source>
        <dbReference type="Google" id="ProtNLM"/>
    </source>
</evidence>
<protein>
    <recommendedName>
        <fullName evidence="3">HTH cro/C1-type domain-containing protein</fullName>
    </recommendedName>
</protein>
<evidence type="ECO:0000313" key="1">
    <source>
        <dbReference type="EMBL" id="PKF70426.1"/>
    </source>
</evidence>
<reference evidence="2" key="1">
    <citation type="submission" date="2017-12" db="EMBL/GenBank/DDBJ databases">
        <authorList>
            <person name="Yu X.-Y."/>
        </authorList>
    </citation>
    <scope>NUCLEOTIDE SEQUENCE [LARGE SCALE GENOMIC DNA]</scope>
    <source>
        <strain evidence="2">ZYSR67-Z</strain>
    </source>
</reference>
<sequence length="144" mass="15546">MGFSQTEFAALAGASKHSQINWEKGAAAPNATVLGVLAEHGLDVLYVVTGQRLQCVTEQSHVSTSTHVTEKANPVTHSGAVPQIDADRLARIVELLERFAAQAGKRWPAKRLVVLAAEVYNVLADEPALDEPKVERILKLVVSR</sequence>
<dbReference type="EMBL" id="PIYS01000027">
    <property type="protein sequence ID" value="PKF70426.1"/>
    <property type="molecule type" value="Genomic_DNA"/>
</dbReference>
<dbReference type="Proteomes" id="UP000242861">
    <property type="component" value="Unassembled WGS sequence"/>
</dbReference>
<dbReference type="InterPro" id="IPR001387">
    <property type="entry name" value="Cro/C1-type_HTH"/>
</dbReference>
<dbReference type="InterPro" id="IPR010982">
    <property type="entry name" value="Lambda_DNA-bd_dom_sf"/>
</dbReference>
<name>A0A2I0CMN5_9PSED</name>